<feature type="domain" description="Creatinase N-terminal" evidence="2">
    <location>
        <begin position="25"/>
        <end position="156"/>
    </location>
</feature>
<dbReference type="Pfam" id="PF00557">
    <property type="entry name" value="Peptidase_M24"/>
    <property type="match status" value="1"/>
</dbReference>
<gene>
    <name evidence="3" type="ORF">WH96_09640</name>
</gene>
<dbReference type="Pfam" id="PF01321">
    <property type="entry name" value="Creatinase_N"/>
    <property type="match status" value="1"/>
</dbReference>
<dbReference type="SUPFAM" id="SSF53092">
    <property type="entry name" value="Creatinase/prolidase N-terminal domain"/>
    <property type="match status" value="1"/>
</dbReference>
<name>A0A0H2MJ12_9PROT</name>
<dbReference type="GO" id="GO:0016980">
    <property type="term" value="F:creatinase activity"/>
    <property type="evidence" value="ECO:0007669"/>
    <property type="project" value="InterPro"/>
</dbReference>
<dbReference type="InterPro" id="IPR036005">
    <property type="entry name" value="Creatinase/aminopeptidase-like"/>
</dbReference>
<dbReference type="AlphaFoldDB" id="A0A0H2MJ12"/>
<protein>
    <submittedName>
        <fullName evidence="3">Creatininase</fullName>
    </submittedName>
</protein>
<dbReference type="PATRIC" id="fig|1489064.4.peg.3214"/>
<dbReference type="RefSeq" id="WP_047763956.1">
    <property type="nucleotide sequence ID" value="NZ_LAQL01000006.1"/>
</dbReference>
<dbReference type="InterPro" id="IPR039394">
    <property type="entry name" value="Creatinase_C"/>
</dbReference>
<organism evidence="3 4">
    <name type="scientific">Kiloniella spongiae</name>
    <dbReference type="NCBI Taxonomy" id="1489064"/>
    <lineage>
        <taxon>Bacteria</taxon>
        <taxon>Pseudomonadati</taxon>
        <taxon>Pseudomonadota</taxon>
        <taxon>Alphaproteobacteria</taxon>
        <taxon>Rhodospirillales</taxon>
        <taxon>Kiloniellaceae</taxon>
        <taxon>Kiloniella</taxon>
    </lineage>
</organism>
<dbReference type="CDD" id="cd01090">
    <property type="entry name" value="Creatinase"/>
    <property type="match status" value="1"/>
</dbReference>
<dbReference type="STRING" id="1489064.WH96_09640"/>
<accession>A0A0H2MJ12</accession>
<evidence type="ECO:0000313" key="3">
    <source>
        <dbReference type="EMBL" id="KLN60742.1"/>
    </source>
</evidence>
<keyword evidence="4" id="KW-1185">Reference proteome</keyword>
<dbReference type="Gene3D" id="3.40.350.10">
    <property type="entry name" value="Creatinase/prolidase N-terminal domain"/>
    <property type="match status" value="1"/>
</dbReference>
<dbReference type="Proteomes" id="UP000035444">
    <property type="component" value="Unassembled WGS sequence"/>
</dbReference>
<feature type="domain" description="Peptidase M24" evidence="1">
    <location>
        <begin position="169"/>
        <end position="381"/>
    </location>
</feature>
<dbReference type="InterPro" id="IPR050659">
    <property type="entry name" value="Peptidase_M24B"/>
</dbReference>
<evidence type="ECO:0000259" key="2">
    <source>
        <dbReference type="Pfam" id="PF01321"/>
    </source>
</evidence>
<evidence type="ECO:0000313" key="4">
    <source>
        <dbReference type="Proteomes" id="UP000035444"/>
    </source>
</evidence>
<proteinExistence type="predicted"/>
<dbReference type="PANTHER" id="PTHR46112">
    <property type="entry name" value="AMINOPEPTIDASE"/>
    <property type="match status" value="1"/>
</dbReference>
<comment type="caution">
    <text evidence="3">The sequence shown here is derived from an EMBL/GenBank/DDBJ whole genome shotgun (WGS) entry which is preliminary data.</text>
</comment>
<dbReference type="EMBL" id="LAQL01000006">
    <property type="protein sequence ID" value="KLN60742.1"/>
    <property type="molecule type" value="Genomic_DNA"/>
</dbReference>
<evidence type="ECO:0000259" key="1">
    <source>
        <dbReference type="Pfam" id="PF00557"/>
    </source>
</evidence>
<dbReference type="Gene3D" id="3.90.230.10">
    <property type="entry name" value="Creatinase/methionine aminopeptidase superfamily"/>
    <property type="match status" value="1"/>
</dbReference>
<dbReference type="OrthoDB" id="9803194at2"/>
<dbReference type="InterPro" id="IPR000994">
    <property type="entry name" value="Pept_M24"/>
</dbReference>
<dbReference type="InterPro" id="IPR000587">
    <property type="entry name" value="Creatinase_N"/>
</dbReference>
<dbReference type="PANTHER" id="PTHR46112:SF2">
    <property type="entry name" value="XAA-PRO AMINOPEPTIDASE P-RELATED"/>
    <property type="match status" value="1"/>
</dbReference>
<sequence>MERTLRIRNGEKVQGTFSRAEMERRIGKLRRHMADNDIDAVVLTSYHNINYFNDFVYCAFGRPYGLIVTQDKHISVTANIDGAQPWRRSFDDNVIYTDWQKDNYFFAIKDELSGQNLGRVGLEFDHINIDNKNKMAVALGSPEFVDIGSPTMRMRMLKSAEEIEIIKHGAATADIGGAACAEAIAVGVPEHEVALHSTQAMIRHIAKTFPDAELMDTWTWFQSGINTDGAHNPVTSRKIESGDILSLNCFPMIAGYYTALERTLFAEYASDAHMKYWKANVEVHEAGLELIKPGVRCCDIALELNEIFKKHDMLQYRTFGYGHSFGTLSHYYGREAGLELREDVETVLEPGMVVSMEPMIMVEEGNPGAGGYREHDILVVGEDGAENITKFPYGPEHNIIRK</sequence>
<dbReference type="SUPFAM" id="SSF55920">
    <property type="entry name" value="Creatinase/aminopeptidase"/>
    <property type="match status" value="1"/>
</dbReference>
<reference evidence="3 4" key="1">
    <citation type="submission" date="2015-03" db="EMBL/GenBank/DDBJ databases">
        <title>Genome Sequence of Kiloniella spongiae MEBiC09566, isolated from a marine sponge.</title>
        <authorList>
            <person name="Shao Z."/>
            <person name="Wang L."/>
            <person name="Li X."/>
        </authorList>
    </citation>
    <scope>NUCLEOTIDE SEQUENCE [LARGE SCALE GENOMIC DNA]</scope>
    <source>
        <strain evidence="3 4">MEBiC09566</strain>
    </source>
</reference>
<dbReference type="InterPro" id="IPR029149">
    <property type="entry name" value="Creatin/AminoP/Spt16_N"/>
</dbReference>